<dbReference type="AlphaFoldDB" id="A0A5B7K9A6"/>
<evidence type="ECO:0000313" key="2">
    <source>
        <dbReference type="Proteomes" id="UP000324222"/>
    </source>
</evidence>
<comment type="caution">
    <text evidence="1">The sequence shown here is derived from an EMBL/GenBank/DDBJ whole genome shotgun (WGS) entry which is preliminary data.</text>
</comment>
<evidence type="ECO:0000313" key="1">
    <source>
        <dbReference type="EMBL" id="MPD03660.1"/>
    </source>
</evidence>
<dbReference type="Proteomes" id="UP000324222">
    <property type="component" value="Unassembled WGS sequence"/>
</dbReference>
<organism evidence="1 2">
    <name type="scientific">Portunus trituberculatus</name>
    <name type="common">Swimming crab</name>
    <name type="synonym">Neptunus trituberculatus</name>
    <dbReference type="NCBI Taxonomy" id="210409"/>
    <lineage>
        <taxon>Eukaryota</taxon>
        <taxon>Metazoa</taxon>
        <taxon>Ecdysozoa</taxon>
        <taxon>Arthropoda</taxon>
        <taxon>Crustacea</taxon>
        <taxon>Multicrustacea</taxon>
        <taxon>Malacostraca</taxon>
        <taxon>Eumalacostraca</taxon>
        <taxon>Eucarida</taxon>
        <taxon>Decapoda</taxon>
        <taxon>Pleocyemata</taxon>
        <taxon>Brachyura</taxon>
        <taxon>Eubrachyura</taxon>
        <taxon>Portunoidea</taxon>
        <taxon>Portunidae</taxon>
        <taxon>Portuninae</taxon>
        <taxon>Portunus</taxon>
    </lineage>
</organism>
<name>A0A5B7K9A6_PORTR</name>
<proteinExistence type="predicted"/>
<reference evidence="1 2" key="1">
    <citation type="submission" date="2019-05" db="EMBL/GenBank/DDBJ databases">
        <title>Another draft genome of Portunus trituberculatus and its Hox gene families provides insights of decapod evolution.</title>
        <authorList>
            <person name="Jeong J.-H."/>
            <person name="Song I."/>
            <person name="Kim S."/>
            <person name="Choi T."/>
            <person name="Kim D."/>
            <person name="Ryu S."/>
            <person name="Kim W."/>
        </authorList>
    </citation>
    <scope>NUCLEOTIDE SEQUENCE [LARGE SCALE GENOMIC DNA]</scope>
    <source>
        <tissue evidence="1">Muscle</tissue>
    </source>
</reference>
<keyword evidence="2" id="KW-1185">Reference proteome</keyword>
<sequence length="66" mass="7293">MAGEVQCLALAEQQRRAGDGRVGSCRCPSHAPSPLTPDTRPCLASLPRRLLSIMLIKNVREKFYIL</sequence>
<protein>
    <submittedName>
        <fullName evidence="1">Uncharacterized protein</fullName>
    </submittedName>
</protein>
<accession>A0A5B7K9A6</accession>
<gene>
    <name evidence="1" type="ORF">E2C01_099305</name>
</gene>
<dbReference type="EMBL" id="VSRR010137194">
    <property type="protein sequence ID" value="MPD03660.1"/>
    <property type="molecule type" value="Genomic_DNA"/>
</dbReference>